<gene>
    <name evidence="2" type="ORF">JZO67_003798</name>
</gene>
<dbReference type="PROSITE" id="PS51257">
    <property type="entry name" value="PROKAR_LIPOPROTEIN"/>
    <property type="match status" value="1"/>
</dbReference>
<protein>
    <recommendedName>
        <fullName evidence="4">DUF4352 domain-containing protein</fullName>
    </recommendedName>
</protein>
<evidence type="ECO:0000313" key="2">
    <source>
        <dbReference type="EMBL" id="MEO1771817.1"/>
    </source>
</evidence>
<accession>A0ABV0EX33</accession>
<dbReference type="Proteomes" id="UP000664357">
    <property type="component" value="Unassembled WGS sequence"/>
</dbReference>
<dbReference type="RefSeq" id="WP_207705085.1">
    <property type="nucleotide sequence ID" value="NZ_JAFREL020000003.1"/>
</dbReference>
<keyword evidence="1" id="KW-0175">Coiled coil</keyword>
<evidence type="ECO:0000313" key="3">
    <source>
        <dbReference type="Proteomes" id="UP000664357"/>
    </source>
</evidence>
<proteinExistence type="predicted"/>
<reference evidence="2 3" key="1">
    <citation type="submission" date="2021-03" db="EMBL/GenBank/DDBJ databases">
        <authorList>
            <person name="Gilmore M.S."/>
            <person name="Schwartzman J."/>
            <person name="Van Tyne D."/>
            <person name="Martin M."/>
            <person name="Earl A.M."/>
            <person name="Manson A.L."/>
            <person name="Straub T."/>
            <person name="Salamzade R."/>
            <person name="Saavedra J."/>
            <person name="Lebreton F."/>
            <person name="Prichula J."/>
            <person name="Schaufler K."/>
            <person name="Gaca A."/>
            <person name="Sgardioli B."/>
            <person name="Wagenaar J."/>
            <person name="Strong T."/>
        </authorList>
    </citation>
    <scope>NUCLEOTIDE SEQUENCE [LARGE SCALE GENOMIC DNA]</scope>
    <source>
        <strain evidence="2 3">665A</strain>
    </source>
</reference>
<evidence type="ECO:0008006" key="4">
    <source>
        <dbReference type="Google" id="ProtNLM"/>
    </source>
</evidence>
<name>A0ABV0EX33_9ENTE</name>
<feature type="coiled-coil region" evidence="1">
    <location>
        <begin position="27"/>
        <end position="54"/>
    </location>
</feature>
<evidence type="ECO:0000256" key="1">
    <source>
        <dbReference type="SAM" id="Coils"/>
    </source>
</evidence>
<organism evidence="2 3">
    <name type="scientific">Candidatus Enterococcus ferrettii</name>
    <dbReference type="NCBI Taxonomy" id="2815324"/>
    <lineage>
        <taxon>Bacteria</taxon>
        <taxon>Bacillati</taxon>
        <taxon>Bacillota</taxon>
        <taxon>Bacilli</taxon>
        <taxon>Lactobacillales</taxon>
        <taxon>Enterococcaceae</taxon>
        <taxon>Enterococcus</taxon>
    </lineage>
</organism>
<reference evidence="2 3" key="2">
    <citation type="submission" date="2024-02" db="EMBL/GenBank/DDBJ databases">
        <title>The Genome Sequence of Enterococcus sp. DIV0159.</title>
        <authorList>
            <person name="Earl A."/>
            <person name="Manson A."/>
            <person name="Gilmore M."/>
            <person name="Sanders J."/>
            <person name="Shea T."/>
            <person name="Howe W."/>
            <person name="Livny J."/>
            <person name="Cuomo C."/>
            <person name="Neafsey D."/>
            <person name="Birren B."/>
        </authorList>
    </citation>
    <scope>NUCLEOTIDE SEQUENCE [LARGE SCALE GENOMIC DNA]</scope>
    <source>
        <strain evidence="2 3">665A</strain>
    </source>
</reference>
<sequence>MKKILLLLVIALPLMTGCTSETPTTQAADLKEKIAKLEAENTKLKEEFSNYKKQVTNDSAQKETSERLTQEVQVYGMNESVDFGDGETKTAELKIIEATTKQSAFPKGMSDLKSYDTERMVAVKVEYTNLAMEQPFLPYAQYFQAYTKDGVRLSLVNQQIGQAEVLPNESGITQMFWELPVDGSEFNEFEIDFVTGEQRVATFDLEVSH</sequence>
<comment type="caution">
    <text evidence="2">The sequence shown here is derived from an EMBL/GenBank/DDBJ whole genome shotgun (WGS) entry which is preliminary data.</text>
</comment>
<dbReference type="EMBL" id="JAFREL020000003">
    <property type="protein sequence ID" value="MEO1771817.1"/>
    <property type="molecule type" value="Genomic_DNA"/>
</dbReference>
<keyword evidence="3" id="KW-1185">Reference proteome</keyword>